<dbReference type="InterPro" id="IPR036874">
    <property type="entry name" value="Carbonic_anhydrase_sf"/>
</dbReference>
<name>A0A7H8QPC3_TALRU</name>
<evidence type="ECO:0000256" key="3">
    <source>
        <dbReference type="ARBA" id="ARBA00006217"/>
    </source>
</evidence>
<evidence type="ECO:0000256" key="4">
    <source>
        <dbReference type="ARBA" id="ARBA00008698"/>
    </source>
</evidence>
<evidence type="ECO:0000256" key="16">
    <source>
        <dbReference type="PIRSR" id="PIRSR601765-1"/>
    </source>
</evidence>
<dbReference type="RefSeq" id="XP_035341906.1">
    <property type="nucleotide sequence ID" value="XM_035486013.1"/>
</dbReference>
<feature type="transmembrane region" description="Helical" evidence="17">
    <location>
        <begin position="432"/>
        <end position="453"/>
    </location>
</feature>
<dbReference type="PANTHER" id="PTHR12468:SF2">
    <property type="entry name" value="GPI MANNOSYLTRANSFERASE 2"/>
    <property type="match status" value="1"/>
</dbReference>
<dbReference type="SMART" id="SM00947">
    <property type="entry name" value="Pro_CA"/>
    <property type="match status" value="1"/>
</dbReference>
<evidence type="ECO:0000256" key="5">
    <source>
        <dbReference type="ARBA" id="ARBA00013795"/>
    </source>
</evidence>
<keyword evidence="6 17" id="KW-0337">GPI-anchor biosynthesis</keyword>
<evidence type="ECO:0000256" key="9">
    <source>
        <dbReference type="ARBA" id="ARBA00022692"/>
    </source>
</evidence>
<dbReference type="GO" id="GO:0015976">
    <property type="term" value="P:carbon utilization"/>
    <property type="evidence" value="ECO:0007669"/>
    <property type="project" value="InterPro"/>
</dbReference>
<evidence type="ECO:0000256" key="8">
    <source>
        <dbReference type="ARBA" id="ARBA00022679"/>
    </source>
</evidence>
<feature type="binding site" evidence="16">
    <location>
        <position position="81"/>
    </location>
    <ligand>
        <name>Zn(2+)</name>
        <dbReference type="ChEBI" id="CHEBI:29105"/>
    </ligand>
</feature>
<feature type="binding site" evidence="16">
    <location>
        <position position="83"/>
    </location>
    <ligand>
        <name>Zn(2+)</name>
        <dbReference type="ChEBI" id="CHEBI:29105"/>
    </ligand>
</feature>
<dbReference type="SUPFAM" id="SSF53056">
    <property type="entry name" value="beta-carbonic anhydrase, cab"/>
    <property type="match status" value="1"/>
</dbReference>
<feature type="transmembrane region" description="Helical" evidence="17">
    <location>
        <begin position="459"/>
        <end position="477"/>
    </location>
</feature>
<dbReference type="OrthoDB" id="10252502at2759"/>
<feature type="transmembrane region" description="Helical" evidence="17">
    <location>
        <begin position="539"/>
        <end position="560"/>
    </location>
</feature>
<keyword evidence="16" id="KW-0479">Metal-binding</keyword>
<dbReference type="GO" id="GO:0008270">
    <property type="term" value="F:zinc ion binding"/>
    <property type="evidence" value="ECO:0007669"/>
    <property type="project" value="InterPro"/>
</dbReference>
<evidence type="ECO:0000256" key="2">
    <source>
        <dbReference type="ARBA" id="ARBA00004687"/>
    </source>
</evidence>
<feature type="transmembrane region" description="Helical" evidence="17">
    <location>
        <begin position="694"/>
        <end position="714"/>
    </location>
</feature>
<comment type="catalytic activity">
    <reaction evidence="15">
        <text>hydrogencarbonate + H(+) = CO2 + H2O</text>
        <dbReference type="Rhea" id="RHEA:10748"/>
        <dbReference type="ChEBI" id="CHEBI:15377"/>
        <dbReference type="ChEBI" id="CHEBI:15378"/>
        <dbReference type="ChEBI" id="CHEBI:16526"/>
        <dbReference type="ChEBI" id="CHEBI:17544"/>
        <dbReference type="EC" id="4.2.1.1"/>
    </reaction>
</comment>
<sequence>MPNRILPSVPLAVLGRVSLPPASRAPFSSSTAQPCSSSSNRTAADRLATGLLKNKEWASNYPAQFPSLATGQQPEILWIGCSDSRCPETTILGLHPGDVFVHRNIANIVHQADLSSACVVEFAVNYLKVKHIVVSGHTKCGGVNAALGNSKLGILDTWLLPLRNLRQQNLKSLQSLEPDEAISKLAELNVIDGVQKLKQLGVVIDAIENRGLQVHGVVYDVATGLLRTLNAEDESHEATKAPSGPPAERADPPALSAAAPACCSLSTLTIIATSDLENIWIKASKAQPGMDCATAVQSAYVKHPIRSLAALFVVWKALLFLVVANCPGPGYDTSTTLLTDADESARILKFVRWDAIYFVRAAERGYLFEQEWAFSYGRVLKVFTSAFIGGSIHPTEIAITGVILSHVTHFLSVLVLYGLTKIALGSETARERALCFVSAALHVISPAGAFLSAPYGEPVFSLLNMAGLYVYSLAILAEQTESWTRRDLSFVLAGSLFAGATFVRSNGILSGTLFAYDAIMGVNEVLARGLSFGVIRRTAFVVLGGSIVALGMIVPQYVAFKVYCSDPDSARPWCERLLPSIYSWVQATYWNNGFLAYWTVPNLPLFLLAAPILAIMFYSALVAVRGQLGQSSYFAPDHIAVRQSIVMRLAIPQGILAILALTNLHVQIINRICSGYPVWYWFLAALGDTRAFGVSVKAIALYAGIQAVLFGSFLPPA</sequence>
<comment type="cofactor">
    <cofactor evidence="16">
        <name>Zn(2+)</name>
        <dbReference type="ChEBI" id="CHEBI:29105"/>
    </cofactor>
    <text evidence="16">Binds 1 zinc ion per subunit.</text>
</comment>
<evidence type="ECO:0000256" key="11">
    <source>
        <dbReference type="ARBA" id="ARBA00022833"/>
    </source>
</evidence>
<dbReference type="Pfam" id="PF04188">
    <property type="entry name" value="Mannosyl_trans2"/>
    <property type="match status" value="1"/>
</dbReference>
<keyword evidence="8 17" id="KW-0808">Transferase</keyword>
<keyword evidence="14" id="KW-0456">Lyase</keyword>
<comment type="similarity">
    <text evidence="3">Belongs to the beta-class carbonic anhydrase family.</text>
</comment>
<evidence type="ECO:0000256" key="17">
    <source>
        <dbReference type="RuleBase" id="RU363112"/>
    </source>
</evidence>
<keyword evidence="7 17" id="KW-0328">Glycosyltransferase</keyword>
<dbReference type="InterPro" id="IPR007315">
    <property type="entry name" value="PIG-V/Gpi18"/>
</dbReference>
<keyword evidence="13 17" id="KW-0472">Membrane</keyword>
<dbReference type="AlphaFoldDB" id="A0A7H8QPC3"/>
<keyword evidence="12 17" id="KW-1133">Transmembrane helix</keyword>
<evidence type="ECO:0000256" key="10">
    <source>
        <dbReference type="ARBA" id="ARBA00022824"/>
    </source>
</evidence>
<keyword evidence="9 17" id="KW-0812">Transmembrane</keyword>
<dbReference type="UniPathway" id="UPA00196"/>
<feature type="transmembrane region" description="Helical" evidence="17">
    <location>
        <begin position="397"/>
        <end position="420"/>
    </location>
</feature>
<proteinExistence type="inferred from homology"/>
<dbReference type="GO" id="GO:0004376">
    <property type="term" value="F:GPI mannosyltransferase activity"/>
    <property type="evidence" value="ECO:0007669"/>
    <property type="project" value="InterPro"/>
</dbReference>
<protein>
    <recommendedName>
        <fullName evidence="5 17">GPI mannosyltransferase 2</fullName>
        <ecNumber evidence="17">2.4.1.-</ecNumber>
    </recommendedName>
</protein>
<dbReference type="CDD" id="cd00883">
    <property type="entry name" value="beta_CA_cladeA"/>
    <property type="match status" value="1"/>
</dbReference>
<feature type="binding site" evidence="16">
    <location>
        <position position="137"/>
    </location>
    <ligand>
        <name>Zn(2+)</name>
        <dbReference type="ChEBI" id="CHEBI:29105"/>
    </ligand>
</feature>
<dbReference type="EMBL" id="CP055899">
    <property type="protein sequence ID" value="QKX55728.1"/>
    <property type="molecule type" value="Genomic_DNA"/>
</dbReference>
<dbReference type="EC" id="2.4.1.-" evidence="17"/>
<dbReference type="GO" id="GO:0006506">
    <property type="term" value="P:GPI anchor biosynthetic process"/>
    <property type="evidence" value="ECO:0007669"/>
    <property type="project" value="UniProtKB-UniPathway"/>
</dbReference>
<feature type="transmembrane region" description="Helical" evidence="17">
    <location>
        <begin position="489"/>
        <end position="519"/>
    </location>
</feature>
<evidence type="ECO:0000256" key="12">
    <source>
        <dbReference type="ARBA" id="ARBA00022989"/>
    </source>
</evidence>
<dbReference type="Proteomes" id="UP000509510">
    <property type="component" value="Chromosome II"/>
</dbReference>
<evidence type="ECO:0000313" key="20">
    <source>
        <dbReference type="Proteomes" id="UP000509510"/>
    </source>
</evidence>
<organism evidence="19 20">
    <name type="scientific">Talaromyces rugulosus</name>
    <name type="common">Penicillium rugulosum</name>
    <dbReference type="NCBI Taxonomy" id="121627"/>
    <lineage>
        <taxon>Eukaryota</taxon>
        <taxon>Fungi</taxon>
        <taxon>Dikarya</taxon>
        <taxon>Ascomycota</taxon>
        <taxon>Pezizomycotina</taxon>
        <taxon>Eurotiomycetes</taxon>
        <taxon>Eurotiomycetidae</taxon>
        <taxon>Eurotiales</taxon>
        <taxon>Trichocomaceae</taxon>
        <taxon>Talaromyces</taxon>
        <taxon>Talaromyces sect. Islandici</taxon>
    </lineage>
</organism>
<accession>A0A7H8QPC3</accession>
<keyword evidence="10 17" id="KW-0256">Endoplasmic reticulum</keyword>
<comment type="pathway">
    <text evidence="2 17">Glycolipid biosynthesis; glycosylphosphatidylinositol-anchor biosynthesis.</text>
</comment>
<dbReference type="Pfam" id="PF00484">
    <property type="entry name" value="Pro_CA"/>
    <property type="match status" value="1"/>
</dbReference>
<dbReference type="GO" id="GO:0031501">
    <property type="term" value="C:mannosyltransferase complex"/>
    <property type="evidence" value="ECO:0007669"/>
    <property type="project" value="TreeGrafter"/>
</dbReference>
<evidence type="ECO:0000256" key="14">
    <source>
        <dbReference type="ARBA" id="ARBA00023239"/>
    </source>
</evidence>
<dbReference type="Gene3D" id="3.40.1050.10">
    <property type="entry name" value="Carbonic anhydrase"/>
    <property type="match status" value="1"/>
</dbReference>
<dbReference type="KEGG" id="trg:TRUGW13939_02825"/>
<feature type="transmembrane region" description="Helical" evidence="17">
    <location>
        <begin position="605"/>
        <end position="624"/>
    </location>
</feature>
<evidence type="ECO:0000256" key="6">
    <source>
        <dbReference type="ARBA" id="ARBA00022502"/>
    </source>
</evidence>
<keyword evidence="11 16" id="KW-0862">Zinc</keyword>
<dbReference type="GO" id="GO:0004089">
    <property type="term" value="F:carbonate dehydratase activity"/>
    <property type="evidence" value="ECO:0007669"/>
    <property type="project" value="UniProtKB-EC"/>
</dbReference>
<reference evidence="20" key="1">
    <citation type="submission" date="2020-06" db="EMBL/GenBank/DDBJ databases">
        <title>A chromosome-scale genome assembly of Talaromyces rugulosus W13939.</title>
        <authorList>
            <person name="Wang B."/>
            <person name="Guo L."/>
            <person name="Ye K."/>
            <person name="Wang L."/>
        </authorList>
    </citation>
    <scope>NUCLEOTIDE SEQUENCE [LARGE SCALE GENOMIC DNA]</scope>
    <source>
        <strain evidence="20">W13939</strain>
    </source>
</reference>
<dbReference type="GO" id="GO:0000009">
    <property type="term" value="F:alpha-1,6-mannosyltransferase activity"/>
    <property type="evidence" value="ECO:0007669"/>
    <property type="project" value="InterPro"/>
</dbReference>
<comment type="similarity">
    <text evidence="4 17">Belongs to the PIGV family.</text>
</comment>
<evidence type="ECO:0000313" key="19">
    <source>
        <dbReference type="EMBL" id="QKX55728.1"/>
    </source>
</evidence>
<feature type="transmembrane region" description="Helical" evidence="17">
    <location>
        <begin position="645"/>
        <end position="662"/>
    </location>
</feature>
<gene>
    <name evidence="19" type="ORF">TRUGW13939_02825</name>
</gene>
<feature type="region of interest" description="Disordered" evidence="18">
    <location>
        <begin position="232"/>
        <end position="253"/>
    </location>
</feature>
<keyword evidence="20" id="KW-1185">Reference proteome</keyword>
<evidence type="ECO:0000256" key="15">
    <source>
        <dbReference type="ARBA" id="ARBA00048348"/>
    </source>
</evidence>
<evidence type="ECO:0000256" key="13">
    <source>
        <dbReference type="ARBA" id="ARBA00023136"/>
    </source>
</evidence>
<dbReference type="PROSITE" id="PS00705">
    <property type="entry name" value="PROK_CO2_ANHYDRASE_2"/>
    <property type="match status" value="1"/>
</dbReference>
<dbReference type="GO" id="GO:0005789">
    <property type="term" value="C:endoplasmic reticulum membrane"/>
    <property type="evidence" value="ECO:0007669"/>
    <property type="project" value="UniProtKB-SubCell"/>
</dbReference>
<evidence type="ECO:0000256" key="1">
    <source>
        <dbReference type="ARBA" id="ARBA00004477"/>
    </source>
</evidence>
<dbReference type="InterPro" id="IPR001765">
    <property type="entry name" value="Carbonic_anhydrase"/>
</dbReference>
<comment type="subcellular location">
    <subcellularLocation>
        <location evidence="1 17">Endoplasmic reticulum membrane</location>
        <topology evidence="1 17">Multi-pass membrane protein</topology>
    </subcellularLocation>
</comment>
<dbReference type="PANTHER" id="PTHR12468">
    <property type="entry name" value="GPI MANNOSYLTRANSFERASE 2"/>
    <property type="match status" value="1"/>
</dbReference>
<evidence type="ECO:0000256" key="7">
    <source>
        <dbReference type="ARBA" id="ARBA00022676"/>
    </source>
</evidence>
<comment type="function">
    <text evidence="17">Mannosyltransferase involved in glycosylphosphatidylinositol-anchor biosynthesis.</text>
</comment>
<feature type="binding site" evidence="16">
    <location>
        <position position="140"/>
    </location>
    <ligand>
        <name>Zn(2+)</name>
        <dbReference type="ChEBI" id="CHEBI:29105"/>
    </ligand>
</feature>
<evidence type="ECO:0000256" key="18">
    <source>
        <dbReference type="SAM" id="MobiDB-lite"/>
    </source>
</evidence>
<dbReference type="GeneID" id="55990332"/>
<dbReference type="InterPro" id="IPR015892">
    <property type="entry name" value="Carbonic_anhydrase_CS"/>
</dbReference>